<dbReference type="InterPro" id="IPR007016">
    <property type="entry name" value="O-antigen_ligase-rel_domated"/>
</dbReference>
<feature type="transmembrane region" description="Helical" evidence="5">
    <location>
        <begin position="134"/>
        <end position="159"/>
    </location>
</feature>
<evidence type="ECO:0000256" key="5">
    <source>
        <dbReference type="SAM" id="Phobius"/>
    </source>
</evidence>
<evidence type="ECO:0000256" key="1">
    <source>
        <dbReference type="ARBA" id="ARBA00004141"/>
    </source>
</evidence>
<feature type="non-terminal residue" evidence="7">
    <location>
        <position position="1"/>
    </location>
</feature>
<proteinExistence type="predicted"/>
<feature type="transmembrane region" description="Helical" evidence="5">
    <location>
        <begin position="93"/>
        <end position="114"/>
    </location>
</feature>
<keyword evidence="4 5" id="KW-0472">Membrane</keyword>
<name>X0W913_9ZZZZ</name>
<sequence length="193" mass="20802">RKAGILVIIVGLFFGLLLSFGIGFYAVDTWNRGEALQKMLTLNNRTLIWAETLETGLEKLWIGRGYVAGNRDMLNERLVEGTGLAGATQGHNAVLAAFIDTGIIGAVLIIAFYFEMSLIVLKNVLAMRRTKENFWLRAEICSIGVAIVAQCIPSCGMAGKVSPAVIFALLTALAIALATNTFGLGIKASRRII</sequence>
<feature type="transmembrane region" description="Helical" evidence="5">
    <location>
        <begin position="5"/>
        <end position="27"/>
    </location>
</feature>
<accession>X0W913</accession>
<comment type="caution">
    <text evidence="7">The sequence shown here is derived from an EMBL/GenBank/DDBJ whole genome shotgun (WGS) entry which is preliminary data.</text>
</comment>
<evidence type="ECO:0000313" key="7">
    <source>
        <dbReference type="EMBL" id="GAG21078.1"/>
    </source>
</evidence>
<dbReference type="AlphaFoldDB" id="X0W913"/>
<gene>
    <name evidence="7" type="ORF">S01H1_60500</name>
</gene>
<evidence type="ECO:0000256" key="3">
    <source>
        <dbReference type="ARBA" id="ARBA00022989"/>
    </source>
</evidence>
<evidence type="ECO:0000256" key="2">
    <source>
        <dbReference type="ARBA" id="ARBA00022692"/>
    </source>
</evidence>
<dbReference type="GO" id="GO:0016020">
    <property type="term" value="C:membrane"/>
    <property type="evidence" value="ECO:0007669"/>
    <property type="project" value="UniProtKB-SubCell"/>
</dbReference>
<reference evidence="7" key="1">
    <citation type="journal article" date="2014" name="Front. Microbiol.">
        <title>High frequency of phylogenetically diverse reductive dehalogenase-homologous genes in deep subseafloor sedimentary metagenomes.</title>
        <authorList>
            <person name="Kawai M."/>
            <person name="Futagami T."/>
            <person name="Toyoda A."/>
            <person name="Takaki Y."/>
            <person name="Nishi S."/>
            <person name="Hori S."/>
            <person name="Arai W."/>
            <person name="Tsubouchi T."/>
            <person name="Morono Y."/>
            <person name="Uchiyama I."/>
            <person name="Ito T."/>
            <person name="Fujiyama A."/>
            <person name="Inagaki F."/>
            <person name="Takami H."/>
        </authorList>
    </citation>
    <scope>NUCLEOTIDE SEQUENCE</scope>
    <source>
        <strain evidence="7">Expedition CK06-06</strain>
    </source>
</reference>
<evidence type="ECO:0000256" key="4">
    <source>
        <dbReference type="ARBA" id="ARBA00023136"/>
    </source>
</evidence>
<keyword evidence="2 5" id="KW-0812">Transmembrane</keyword>
<keyword evidence="3 5" id="KW-1133">Transmembrane helix</keyword>
<dbReference type="Pfam" id="PF04932">
    <property type="entry name" value="Wzy_C"/>
    <property type="match status" value="1"/>
</dbReference>
<comment type="subcellular location">
    <subcellularLocation>
        <location evidence="1">Membrane</location>
        <topology evidence="1">Multi-pass membrane protein</topology>
    </subcellularLocation>
</comment>
<organism evidence="7">
    <name type="scientific">marine sediment metagenome</name>
    <dbReference type="NCBI Taxonomy" id="412755"/>
    <lineage>
        <taxon>unclassified sequences</taxon>
        <taxon>metagenomes</taxon>
        <taxon>ecological metagenomes</taxon>
    </lineage>
</organism>
<evidence type="ECO:0000259" key="6">
    <source>
        <dbReference type="Pfam" id="PF04932"/>
    </source>
</evidence>
<protein>
    <recommendedName>
        <fullName evidence="6">O-antigen ligase-related domain-containing protein</fullName>
    </recommendedName>
</protein>
<feature type="transmembrane region" description="Helical" evidence="5">
    <location>
        <begin position="165"/>
        <end position="186"/>
    </location>
</feature>
<feature type="domain" description="O-antigen ligase-related" evidence="6">
    <location>
        <begin position="5"/>
        <end position="110"/>
    </location>
</feature>
<dbReference type="EMBL" id="BARS01039624">
    <property type="protein sequence ID" value="GAG21078.1"/>
    <property type="molecule type" value="Genomic_DNA"/>
</dbReference>